<gene>
    <name evidence="1" type="ORF">AW736_13710</name>
</gene>
<keyword evidence="2" id="KW-1185">Reference proteome</keyword>
<evidence type="ECO:0000313" key="2">
    <source>
        <dbReference type="Proteomes" id="UP000078486"/>
    </source>
</evidence>
<reference evidence="1 2" key="1">
    <citation type="submission" date="2016-01" db="EMBL/GenBank/DDBJ databases">
        <title>High potential of lignocellulose degradation of a new Verrucomicrobia species.</title>
        <authorList>
            <person name="Wang Y."/>
            <person name="Shi Y."/>
            <person name="Qiu Z."/>
            <person name="Liu S."/>
            <person name="Yang H."/>
        </authorList>
    </citation>
    <scope>NUCLEOTIDE SEQUENCE [LARGE SCALE GENOMIC DNA]</scope>
    <source>
        <strain evidence="1 2">TSB47</strain>
    </source>
</reference>
<dbReference type="Proteomes" id="UP000078486">
    <property type="component" value="Unassembled WGS sequence"/>
</dbReference>
<dbReference type="STRING" id="1184151.AW736_13710"/>
<dbReference type="EMBL" id="LRRQ01000099">
    <property type="protein sequence ID" value="OAM89302.1"/>
    <property type="molecule type" value="Genomic_DNA"/>
</dbReference>
<protein>
    <submittedName>
        <fullName evidence="1">Uncharacterized protein</fullName>
    </submittedName>
</protein>
<name>A0A178IH26_9BACT</name>
<accession>A0A178IH26</accession>
<dbReference type="AlphaFoldDB" id="A0A178IH26"/>
<organism evidence="1 2">
    <name type="scientific">Termitidicoccus mucosus</name>
    <dbReference type="NCBI Taxonomy" id="1184151"/>
    <lineage>
        <taxon>Bacteria</taxon>
        <taxon>Pseudomonadati</taxon>
        <taxon>Verrucomicrobiota</taxon>
        <taxon>Opitutia</taxon>
        <taxon>Opitutales</taxon>
        <taxon>Opitutaceae</taxon>
        <taxon>Termitidicoccus</taxon>
    </lineage>
</organism>
<sequence>MYWREWGRCREYFRGRGLTSAECDAKRHELHRRALGRDKSSKRFRNADLDKVIAAFRAVWDDANFDAQMRQQEQPDQRREDMITRCWDAARVCMGGDPAPDTTLAYLDGTAHKIFKVEFSALDERRLGVVMGILEKQEDRVRERDIKQVEKMEEEPF</sequence>
<proteinExistence type="predicted"/>
<evidence type="ECO:0000313" key="1">
    <source>
        <dbReference type="EMBL" id="OAM89302.1"/>
    </source>
</evidence>
<comment type="caution">
    <text evidence="1">The sequence shown here is derived from an EMBL/GenBank/DDBJ whole genome shotgun (WGS) entry which is preliminary data.</text>
</comment>